<gene>
    <name evidence="5" type="ORF">D6D19_05238</name>
</gene>
<dbReference type="InterPro" id="IPR036864">
    <property type="entry name" value="Zn2-C6_fun-type_DNA-bd_sf"/>
</dbReference>
<dbReference type="InterPro" id="IPR007219">
    <property type="entry name" value="XnlR_reg_dom"/>
</dbReference>
<dbReference type="Pfam" id="PF00172">
    <property type="entry name" value="Zn_clus"/>
    <property type="match status" value="1"/>
</dbReference>
<dbReference type="CDD" id="cd00067">
    <property type="entry name" value="GAL4"/>
    <property type="match status" value="1"/>
</dbReference>
<dbReference type="PANTHER" id="PTHR47425:SF2">
    <property type="entry name" value="FARB-RELATED"/>
    <property type="match status" value="1"/>
</dbReference>
<keyword evidence="2" id="KW-0539">Nucleus</keyword>
<evidence type="ECO:0000313" key="6">
    <source>
        <dbReference type="Proteomes" id="UP000308802"/>
    </source>
</evidence>
<dbReference type="SMART" id="SM00906">
    <property type="entry name" value="Fungal_trans"/>
    <property type="match status" value="1"/>
</dbReference>
<dbReference type="GO" id="GO:0008270">
    <property type="term" value="F:zinc ion binding"/>
    <property type="evidence" value="ECO:0007669"/>
    <property type="project" value="InterPro"/>
</dbReference>
<dbReference type="InterPro" id="IPR001138">
    <property type="entry name" value="Zn2Cys6_DnaBD"/>
</dbReference>
<feature type="domain" description="Zn(2)-C6 fungal-type" evidence="4">
    <location>
        <begin position="49"/>
        <end position="80"/>
    </location>
</feature>
<evidence type="ECO:0000313" key="5">
    <source>
        <dbReference type="EMBL" id="THW73945.1"/>
    </source>
</evidence>
<dbReference type="AlphaFoldDB" id="A0A4S9A4I6"/>
<dbReference type="PROSITE" id="PS50048">
    <property type="entry name" value="ZN2_CY6_FUNGAL_2"/>
    <property type="match status" value="1"/>
</dbReference>
<dbReference type="SUPFAM" id="SSF57701">
    <property type="entry name" value="Zn2/Cys6 DNA-binding domain"/>
    <property type="match status" value="1"/>
</dbReference>
<evidence type="ECO:0000256" key="3">
    <source>
        <dbReference type="SAM" id="MobiDB-lite"/>
    </source>
</evidence>
<reference evidence="5 6" key="1">
    <citation type="submission" date="2018-10" db="EMBL/GenBank/DDBJ databases">
        <title>Fifty Aureobasidium pullulans genomes reveal a recombining polyextremotolerant generalist.</title>
        <authorList>
            <person name="Gostincar C."/>
            <person name="Turk M."/>
            <person name="Zajc J."/>
            <person name="Gunde-Cimerman N."/>
        </authorList>
    </citation>
    <scope>NUCLEOTIDE SEQUENCE [LARGE SCALE GENOMIC DNA]</scope>
    <source>
        <strain evidence="5 6">EXF-10659</strain>
    </source>
</reference>
<feature type="region of interest" description="Disordered" evidence="3">
    <location>
        <begin position="1"/>
        <end position="40"/>
    </location>
</feature>
<dbReference type="GO" id="GO:0000981">
    <property type="term" value="F:DNA-binding transcription factor activity, RNA polymerase II-specific"/>
    <property type="evidence" value="ECO:0007669"/>
    <property type="project" value="InterPro"/>
</dbReference>
<dbReference type="PANTHER" id="PTHR47425">
    <property type="entry name" value="FARB-RELATED"/>
    <property type="match status" value="1"/>
</dbReference>
<dbReference type="Proteomes" id="UP000308802">
    <property type="component" value="Unassembled WGS sequence"/>
</dbReference>
<comment type="caution">
    <text evidence="5">The sequence shown here is derived from an EMBL/GenBank/DDBJ whole genome shotgun (WGS) entry which is preliminary data.</text>
</comment>
<evidence type="ECO:0000259" key="4">
    <source>
        <dbReference type="PROSITE" id="PS50048"/>
    </source>
</evidence>
<name>A0A4S9A4I6_AURPU</name>
<dbReference type="GO" id="GO:0003677">
    <property type="term" value="F:DNA binding"/>
    <property type="evidence" value="ECO:0007669"/>
    <property type="project" value="InterPro"/>
</dbReference>
<dbReference type="GO" id="GO:0006351">
    <property type="term" value="P:DNA-templated transcription"/>
    <property type="evidence" value="ECO:0007669"/>
    <property type="project" value="InterPro"/>
</dbReference>
<organism evidence="5 6">
    <name type="scientific">Aureobasidium pullulans</name>
    <name type="common">Black yeast</name>
    <name type="synonym">Pullularia pullulans</name>
    <dbReference type="NCBI Taxonomy" id="5580"/>
    <lineage>
        <taxon>Eukaryota</taxon>
        <taxon>Fungi</taxon>
        <taxon>Dikarya</taxon>
        <taxon>Ascomycota</taxon>
        <taxon>Pezizomycotina</taxon>
        <taxon>Dothideomycetes</taxon>
        <taxon>Dothideomycetidae</taxon>
        <taxon>Dothideales</taxon>
        <taxon>Saccotheciaceae</taxon>
        <taxon>Aureobasidium</taxon>
    </lineage>
</organism>
<dbReference type="InterPro" id="IPR052761">
    <property type="entry name" value="Fungal_Detox/Toxin_TFs"/>
</dbReference>
<dbReference type="SMART" id="SM00066">
    <property type="entry name" value="GAL4"/>
    <property type="match status" value="1"/>
</dbReference>
<protein>
    <recommendedName>
        <fullName evidence="4">Zn(2)-C6 fungal-type domain-containing protein</fullName>
    </recommendedName>
</protein>
<dbReference type="PROSITE" id="PS00463">
    <property type="entry name" value="ZN2_CY6_FUNGAL_1"/>
    <property type="match status" value="1"/>
</dbReference>
<dbReference type="Gene3D" id="4.10.240.10">
    <property type="entry name" value="Zn(2)-C6 fungal-type DNA-binding domain"/>
    <property type="match status" value="1"/>
</dbReference>
<accession>A0A4S9A4I6</accession>
<dbReference type="Pfam" id="PF04082">
    <property type="entry name" value="Fungal_trans"/>
    <property type="match status" value="1"/>
</dbReference>
<sequence length="816" mass="90525">MSDSSVNGDFLAPARQSSSPNSKRKASDAGLPATGTRIHKSVKRRASKACQSCRARKVRCNVVEQSPCTNCRLDEVECIVSESKRKKKWTKAYEEGHAAGGCSPSLSTSIQQPSLSFHDSPGHLPHSLYQDLDPQTFDPARSQSLARSISIPHDPSDSISLSGVDPNSLFGLQTHTPPPHQTLPAFIRTFPSTFGPEDLSYLAKKGALTIPPPGLRAALLRCFVENIHPYMPLLDIHELINTVDNNDANSAISLLLFQAIMFAGVASVDMAYLHTAGYTNRRAARRDFFQKTRLLYDFDYEADRISLIQSLLLMTFWYETPDDQKDSHHWMGIAVSLSHTIGLHRNPERSSMIPKQRRLWKRIWWATYMRDRLIALGMRRPTRIKNEDFDVPMLTIDDFEFASLSSQSSCIPPSCKIMQDTSMQKELAIMCIEKAKLCICISHVLSTQYSVLHNNHGVQSHEGTTRTTMMLVARKDDPEKCSVKACDEELKQWKASIAPEAKYKPSSLFDLTAGKGTVALHRSLLHMIYLATLSALHRPQVLPSTAAPSRKMASEVLDTSRRTVRFAANRLTAVAQNLNELDLIRCLPTSGITVLLPAIIIHLLDIKAPDETTRRASLQGFCQCMQILNKLRDIYAAADYSTAFLEAAIRKAEITLPPPKMGPPPRPTHVANMSNMMKAARSSIGNVSRLTPPPELAASVNNEQQTQSRQQVDQGEPQVSENDLAQHLNNFLASTPPGSEHTTDSQIDDTTAAAFNIPALDTDFDTLINLDAAGESFTFDDGTFPTMPAFDSTDGGFMDMDWMRHMNTNDDISFGV</sequence>
<evidence type="ECO:0000256" key="2">
    <source>
        <dbReference type="ARBA" id="ARBA00023242"/>
    </source>
</evidence>
<proteinExistence type="predicted"/>
<evidence type="ECO:0000256" key="1">
    <source>
        <dbReference type="ARBA" id="ARBA00022723"/>
    </source>
</evidence>
<keyword evidence="1" id="KW-0479">Metal-binding</keyword>
<dbReference type="CDD" id="cd12148">
    <property type="entry name" value="fungal_TF_MHR"/>
    <property type="match status" value="1"/>
</dbReference>
<dbReference type="EMBL" id="QZAO01000151">
    <property type="protein sequence ID" value="THW73945.1"/>
    <property type="molecule type" value="Genomic_DNA"/>
</dbReference>